<evidence type="ECO:0000313" key="6">
    <source>
        <dbReference type="Proteomes" id="UP000049983"/>
    </source>
</evidence>
<keyword evidence="3 5" id="KW-0067">ATP-binding</keyword>
<dbReference type="PANTHER" id="PTHR24220:SF684">
    <property type="entry name" value="FE(3+) IONS IMPORT ATP-BINDING PROTEIN FBPC"/>
    <property type="match status" value="1"/>
</dbReference>
<dbReference type="SMART" id="SM00382">
    <property type="entry name" value="AAA"/>
    <property type="match status" value="1"/>
</dbReference>
<evidence type="ECO:0000256" key="2">
    <source>
        <dbReference type="ARBA" id="ARBA00022741"/>
    </source>
</evidence>
<dbReference type="Gene3D" id="3.40.50.300">
    <property type="entry name" value="P-loop containing nucleotide triphosphate hydrolases"/>
    <property type="match status" value="1"/>
</dbReference>
<dbReference type="EC" id="3.6.3.-" evidence="5"/>
<evidence type="ECO:0000256" key="3">
    <source>
        <dbReference type="ARBA" id="ARBA00022840"/>
    </source>
</evidence>
<protein>
    <submittedName>
        <fullName evidence="5">Putative amino-acid import ATP-binding protein YxeO</fullName>
        <ecNumber evidence="5">3.6.3.-</ecNumber>
    </submittedName>
</protein>
<gene>
    <name evidence="5" type="primary">yxeO</name>
    <name evidence="5" type="ORF">LA5096_02712</name>
</gene>
<keyword evidence="2" id="KW-0547">Nucleotide-binding</keyword>
<dbReference type="PROSITE" id="PS50893">
    <property type="entry name" value="ABC_TRANSPORTER_2"/>
    <property type="match status" value="1"/>
</dbReference>
<feature type="domain" description="ABC transporter" evidence="4">
    <location>
        <begin position="25"/>
        <end position="251"/>
    </location>
</feature>
<organism evidence="5 6">
    <name type="scientific">Roseibium album</name>
    <dbReference type="NCBI Taxonomy" id="311410"/>
    <lineage>
        <taxon>Bacteria</taxon>
        <taxon>Pseudomonadati</taxon>
        <taxon>Pseudomonadota</taxon>
        <taxon>Alphaproteobacteria</taxon>
        <taxon>Hyphomicrobiales</taxon>
        <taxon>Stappiaceae</taxon>
        <taxon>Roseibium</taxon>
    </lineage>
</organism>
<dbReference type="PANTHER" id="PTHR24220">
    <property type="entry name" value="IMPORT ATP-BINDING PROTEIN"/>
    <property type="match status" value="1"/>
</dbReference>
<dbReference type="SUPFAM" id="SSF52540">
    <property type="entry name" value="P-loop containing nucleoside triphosphate hydrolases"/>
    <property type="match status" value="1"/>
</dbReference>
<dbReference type="InterPro" id="IPR015854">
    <property type="entry name" value="ABC_transpr_LolD-like"/>
</dbReference>
<dbReference type="InterPro" id="IPR003439">
    <property type="entry name" value="ABC_transporter-like_ATP-bd"/>
</dbReference>
<accession>A0A0M6Z5Z9</accession>
<evidence type="ECO:0000256" key="1">
    <source>
        <dbReference type="ARBA" id="ARBA00005417"/>
    </source>
</evidence>
<dbReference type="RefSeq" id="WP_055113495.1">
    <property type="nucleotide sequence ID" value="NZ_CXWA01000001.1"/>
</dbReference>
<reference evidence="6" key="1">
    <citation type="submission" date="2015-07" db="EMBL/GenBank/DDBJ databases">
        <authorList>
            <person name="Rodrigo-Torres Lidia"/>
            <person name="Arahal R.David."/>
        </authorList>
    </citation>
    <scope>NUCLEOTIDE SEQUENCE [LARGE SCALE GENOMIC DNA]</scope>
    <source>
        <strain evidence="6">CECT 5096</strain>
    </source>
</reference>
<name>A0A0M6Z5Z9_9HYPH</name>
<keyword evidence="5" id="KW-0378">Hydrolase</keyword>
<dbReference type="GO" id="GO:0022857">
    <property type="term" value="F:transmembrane transporter activity"/>
    <property type="evidence" value="ECO:0007669"/>
    <property type="project" value="TreeGrafter"/>
</dbReference>
<dbReference type="STRING" id="311410.LA5095_01457"/>
<dbReference type="Proteomes" id="UP000049983">
    <property type="component" value="Unassembled WGS sequence"/>
</dbReference>
<dbReference type="GO" id="GO:0005524">
    <property type="term" value="F:ATP binding"/>
    <property type="evidence" value="ECO:0007669"/>
    <property type="project" value="UniProtKB-KW"/>
</dbReference>
<dbReference type="GO" id="GO:0016887">
    <property type="term" value="F:ATP hydrolysis activity"/>
    <property type="evidence" value="ECO:0007669"/>
    <property type="project" value="InterPro"/>
</dbReference>
<keyword evidence="6" id="KW-1185">Reference proteome</keyword>
<dbReference type="GeneID" id="97670084"/>
<dbReference type="PROSITE" id="PS00211">
    <property type="entry name" value="ABC_TRANSPORTER_1"/>
    <property type="match status" value="1"/>
</dbReference>
<dbReference type="InterPro" id="IPR027417">
    <property type="entry name" value="P-loop_NTPase"/>
</dbReference>
<evidence type="ECO:0000259" key="4">
    <source>
        <dbReference type="PROSITE" id="PS50893"/>
    </source>
</evidence>
<proteinExistence type="inferred from homology"/>
<dbReference type="OrthoDB" id="9802264at2"/>
<dbReference type="GO" id="GO:0005886">
    <property type="term" value="C:plasma membrane"/>
    <property type="evidence" value="ECO:0007669"/>
    <property type="project" value="TreeGrafter"/>
</dbReference>
<evidence type="ECO:0000313" key="5">
    <source>
        <dbReference type="EMBL" id="CTQ70913.1"/>
    </source>
</evidence>
<sequence>MRDAIFDMPAAPSGYRPIARDEMLLEASNLVFEAGGQRLLCGIDVSIRKGARTLVMGPNGAGKSLLLRLLHGLLKPAQGDVLWQGSPLTKQAMRAQAMVFQRPVLLRRSVLANLKFALSVRGLRGAERAEKIDMALTAAGLSHLAKQPARVLSGGEQQRLAVVRALACEPDLLFLDEPTANLDPASTAAIETLVLEANARGVTIVLVTHDSGQAKRLGQDVIFLQDGCVAEAGPASQVLGAPRSEPARAWQDGRLYLGANTRSINDRSRRTF</sequence>
<comment type="similarity">
    <text evidence="1">Belongs to the ABC transporter superfamily.</text>
</comment>
<dbReference type="InterPro" id="IPR017871">
    <property type="entry name" value="ABC_transporter-like_CS"/>
</dbReference>
<dbReference type="InterPro" id="IPR003593">
    <property type="entry name" value="AAA+_ATPase"/>
</dbReference>
<dbReference type="EMBL" id="CXWC01000010">
    <property type="protein sequence ID" value="CTQ70913.1"/>
    <property type="molecule type" value="Genomic_DNA"/>
</dbReference>
<dbReference type="Pfam" id="PF00005">
    <property type="entry name" value="ABC_tran"/>
    <property type="match status" value="1"/>
</dbReference>
<dbReference type="AlphaFoldDB" id="A0A0M6Z5Z9"/>